<dbReference type="PANTHER" id="PTHR43280:SF30">
    <property type="entry name" value="MMSAB OPERON REGULATORY PROTEIN"/>
    <property type="match status" value="1"/>
</dbReference>
<dbReference type="SUPFAM" id="SSF51215">
    <property type="entry name" value="Regulatory protein AraC"/>
    <property type="match status" value="1"/>
</dbReference>
<keyword evidence="1" id="KW-0805">Transcription regulation</keyword>
<dbReference type="InterPro" id="IPR020449">
    <property type="entry name" value="Tscrpt_reg_AraC-type_HTH"/>
</dbReference>
<evidence type="ECO:0000256" key="3">
    <source>
        <dbReference type="ARBA" id="ARBA00023163"/>
    </source>
</evidence>
<proteinExistence type="predicted"/>
<dbReference type="EMBL" id="JAMZFV010000001">
    <property type="protein sequence ID" value="MCP1109036.1"/>
    <property type="molecule type" value="Genomic_DNA"/>
</dbReference>
<dbReference type="Gene3D" id="1.10.10.60">
    <property type="entry name" value="Homeodomain-like"/>
    <property type="match status" value="2"/>
</dbReference>
<dbReference type="PROSITE" id="PS00041">
    <property type="entry name" value="HTH_ARAC_FAMILY_1"/>
    <property type="match status" value="1"/>
</dbReference>
<feature type="domain" description="HTH araC/xylS-type" evidence="4">
    <location>
        <begin position="192"/>
        <end position="290"/>
    </location>
</feature>
<dbReference type="PROSITE" id="PS01124">
    <property type="entry name" value="HTH_ARAC_FAMILY_2"/>
    <property type="match status" value="1"/>
</dbReference>
<organism evidence="5 6">
    <name type="scientific">Ohessyouella blattaphilus</name>
    <dbReference type="NCBI Taxonomy" id="2949333"/>
    <lineage>
        <taxon>Bacteria</taxon>
        <taxon>Bacillati</taxon>
        <taxon>Bacillota</taxon>
        <taxon>Clostridia</taxon>
        <taxon>Lachnospirales</taxon>
        <taxon>Lachnospiraceae</taxon>
        <taxon>Ohessyouella</taxon>
    </lineage>
</organism>
<keyword evidence="6" id="KW-1185">Reference proteome</keyword>
<dbReference type="InterPro" id="IPR018060">
    <property type="entry name" value="HTH_AraC"/>
</dbReference>
<dbReference type="PRINTS" id="PR00032">
    <property type="entry name" value="HTHARAC"/>
</dbReference>
<evidence type="ECO:0000313" key="6">
    <source>
        <dbReference type="Proteomes" id="UP001523565"/>
    </source>
</evidence>
<evidence type="ECO:0000259" key="4">
    <source>
        <dbReference type="PROSITE" id="PS01124"/>
    </source>
</evidence>
<dbReference type="Proteomes" id="UP001523565">
    <property type="component" value="Unassembled WGS sequence"/>
</dbReference>
<keyword evidence="3" id="KW-0804">Transcription</keyword>
<accession>A0ABT1EH59</accession>
<protein>
    <submittedName>
        <fullName evidence="5">Helix-turn-helix domain-containing protein</fullName>
    </submittedName>
</protein>
<dbReference type="InterPro" id="IPR003313">
    <property type="entry name" value="AraC-bd"/>
</dbReference>
<dbReference type="InterPro" id="IPR037923">
    <property type="entry name" value="HTH-like"/>
</dbReference>
<evidence type="ECO:0000256" key="2">
    <source>
        <dbReference type="ARBA" id="ARBA00023125"/>
    </source>
</evidence>
<dbReference type="InterPro" id="IPR009057">
    <property type="entry name" value="Homeodomain-like_sf"/>
</dbReference>
<evidence type="ECO:0000313" key="5">
    <source>
        <dbReference type="EMBL" id="MCP1109036.1"/>
    </source>
</evidence>
<sequence>MLNREDKKKDGFKDEQYIVIPMESFSDYKDHPLIRGLFLTDIGFFPKALHHYREREEGGEENILIYCMEGEGTIVVEGEKYHLRDHEAFTIPAGERHEYYASEENPWSIFWVHFKGENAAYYPLSRKQIIELNSQAGESRIITLFDILFRVLRRNYTLGNFIYMSQVLSLILSEFYFREKVDEASKQNKHVTMSIRYMYRNLDKVLTLDALADELGLSKSYLNATFKKYTDKAPIDFFINLKMQEACKLLKATDRYIVEISQELGYEDPYYFSRIFKKVIGVSPKEYRNGNYLQRQ</sequence>
<name>A0ABT1EH59_9FIRM</name>
<keyword evidence="2" id="KW-0238">DNA-binding</keyword>
<gene>
    <name evidence="5" type="ORF">NK118_02105</name>
</gene>
<dbReference type="SMART" id="SM00342">
    <property type="entry name" value="HTH_ARAC"/>
    <property type="match status" value="1"/>
</dbReference>
<dbReference type="Pfam" id="PF02311">
    <property type="entry name" value="AraC_binding"/>
    <property type="match status" value="1"/>
</dbReference>
<dbReference type="InterPro" id="IPR018062">
    <property type="entry name" value="HTH_AraC-typ_CS"/>
</dbReference>
<dbReference type="RefSeq" id="WP_262067935.1">
    <property type="nucleotide sequence ID" value="NZ_JAMXOC010000001.1"/>
</dbReference>
<reference evidence="5 6" key="1">
    <citation type="journal article" date="2022" name="Genome Biol. Evol.">
        <title>Host diet, physiology and behaviors set the stage for Lachnospiraceae cladogenesis.</title>
        <authorList>
            <person name="Vera-Ponce De Leon A."/>
            <person name="Schneider M."/>
            <person name="Jahnes B.C."/>
            <person name="Sadowski V."/>
            <person name="Camuy-Velez L.A."/>
            <person name="Duan J."/>
            <person name="Sabree Z.L."/>
        </authorList>
    </citation>
    <scope>NUCLEOTIDE SEQUENCE [LARGE SCALE GENOMIC DNA]</scope>
    <source>
        <strain evidence="5 6">PAL227</strain>
    </source>
</reference>
<dbReference type="Pfam" id="PF12833">
    <property type="entry name" value="HTH_18"/>
    <property type="match status" value="1"/>
</dbReference>
<comment type="caution">
    <text evidence="5">The sequence shown here is derived from an EMBL/GenBank/DDBJ whole genome shotgun (WGS) entry which is preliminary data.</text>
</comment>
<dbReference type="PANTHER" id="PTHR43280">
    <property type="entry name" value="ARAC-FAMILY TRANSCRIPTIONAL REGULATOR"/>
    <property type="match status" value="1"/>
</dbReference>
<dbReference type="SUPFAM" id="SSF46689">
    <property type="entry name" value="Homeodomain-like"/>
    <property type="match status" value="2"/>
</dbReference>
<dbReference type="CDD" id="cd06986">
    <property type="entry name" value="cupin_MmsR-like_N"/>
    <property type="match status" value="1"/>
</dbReference>
<evidence type="ECO:0000256" key="1">
    <source>
        <dbReference type="ARBA" id="ARBA00023015"/>
    </source>
</evidence>
<dbReference type="Gene3D" id="2.60.120.280">
    <property type="entry name" value="Regulatory protein AraC"/>
    <property type="match status" value="1"/>
</dbReference>